<gene>
    <name evidence="12" type="ORF">PMAYCL1PPCAC_11872</name>
</gene>
<feature type="short sequence motif" description="Q motif" evidence="6">
    <location>
        <begin position="199"/>
        <end position="227"/>
    </location>
</feature>
<feature type="compositionally biased region" description="Basic residues" evidence="8">
    <location>
        <begin position="93"/>
        <end position="102"/>
    </location>
</feature>
<dbReference type="PROSITE" id="PS51194">
    <property type="entry name" value="HELICASE_CTER"/>
    <property type="match status" value="1"/>
</dbReference>
<dbReference type="EC" id="3.6.4.13" evidence="7"/>
<feature type="compositionally biased region" description="Basic and acidic residues" evidence="8">
    <location>
        <begin position="103"/>
        <end position="123"/>
    </location>
</feature>
<comment type="function">
    <text evidence="7">RNA helicase.</text>
</comment>
<dbReference type="SUPFAM" id="SSF52540">
    <property type="entry name" value="P-loop containing nucleoside triphosphate hydrolases"/>
    <property type="match status" value="1"/>
</dbReference>
<sequence>VVEMPVIKASKSKGAWKNVALEGLKMEEWAEIGAFEEWIPGAEEDDGGEGTIEVSEPKAKKEKKGKKEKKENVKMETDEKKEEEEKNEGEEKKKKRKRKKKKSGEEKMENGDGESDVKKRKIEDGEEKEEEKKEDNEEEKKEGEEGKKKNKKKALPKGKRRRMKLEKKRERERLAKESGEGKNEEEEGKSEEKKEMDMSEWINLGVPPSIVKSIAKLGFTSPTSIQREVIPSAIRDRLDILGAAETGSGKTLAYVIPMLARLEDEGRKGEGPRALILAPTRELVIQVRKVIDALLVGTKFRAASIVGGLAQQKQERIMKHKPEIVVATPGRLWALIRQAESGSYLDDWSGMKCLIIDETDRMVEKGHFSEMTKIVDKIKITVEEKQLKMQSLVFSATLTFIRINAKSDDEAKKETTQAKIEELANVTGLRKERKVIDLTAGKTTAETLVESRLNCKNLLGKDTSLVYLIERYGGRSLVFCNSVDCSRRLYGILSKLKVRVLLLHAKMIQRARLNNLEKFAKEENVVMLATDVAARGLDIKGIQHVFHYQVPRTAETYIHRSGRTARASSSGLSIVLVDPTESSFYRKMCSNLNRSTDLPVFPIDCEPLFDAIKERVGFASDMDSAEHQLQKKSHAESWFDKAAKEADLDPAERQGDADEAHHDMNTLHGMMKGLAAKLKHALATPLPAIDRANLPNTRYVSADLATQAASGLTREAVESAMEGEKVAAGLKKKAREFLALKKKVLKKKEEESS</sequence>
<evidence type="ECO:0000256" key="3">
    <source>
        <dbReference type="ARBA" id="ARBA00022806"/>
    </source>
</evidence>
<keyword evidence="13" id="KW-1185">Reference proteome</keyword>
<evidence type="ECO:0000256" key="2">
    <source>
        <dbReference type="ARBA" id="ARBA00022801"/>
    </source>
</evidence>
<feature type="domain" description="Helicase C-terminal" evidence="10">
    <location>
        <begin position="464"/>
        <end position="609"/>
    </location>
</feature>
<feature type="compositionally biased region" description="Basic and acidic residues" evidence="8">
    <location>
        <begin position="167"/>
        <end position="182"/>
    </location>
</feature>
<dbReference type="CDD" id="cd18787">
    <property type="entry name" value="SF2_C_DEAD"/>
    <property type="match status" value="1"/>
</dbReference>
<dbReference type="PROSITE" id="PS51192">
    <property type="entry name" value="HELICASE_ATP_BIND_1"/>
    <property type="match status" value="1"/>
</dbReference>
<protein>
    <recommendedName>
        <fullName evidence="7">ATP-dependent RNA helicase</fullName>
        <ecNumber evidence="7">3.6.4.13</ecNumber>
    </recommendedName>
</protein>
<evidence type="ECO:0000256" key="7">
    <source>
        <dbReference type="RuleBase" id="RU365068"/>
    </source>
</evidence>
<dbReference type="InterPro" id="IPR014014">
    <property type="entry name" value="RNA_helicase_DEAD_Q_motif"/>
</dbReference>
<dbReference type="GO" id="GO:0016787">
    <property type="term" value="F:hydrolase activity"/>
    <property type="evidence" value="ECO:0007669"/>
    <property type="project" value="UniProtKB-KW"/>
</dbReference>
<comment type="domain">
    <text evidence="7">The Q motif is unique to and characteristic of the DEAD box family of RNA helicases and controls ATP binding and hydrolysis.</text>
</comment>
<dbReference type="GO" id="GO:0005524">
    <property type="term" value="F:ATP binding"/>
    <property type="evidence" value="ECO:0007669"/>
    <property type="project" value="UniProtKB-UniRule"/>
</dbReference>
<feature type="compositionally biased region" description="Basic and acidic residues" evidence="8">
    <location>
        <begin position="68"/>
        <end position="92"/>
    </location>
</feature>
<comment type="similarity">
    <text evidence="7">Belongs to the DEAD box helicase family.</text>
</comment>
<dbReference type="EMBL" id="BTRK01000003">
    <property type="protein sequence ID" value="GMR41677.1"/>
    <property type="molecule type" value="Genomic_DNA"/>
</dbReference>
<dbReference type="Proteomes" id="UP001328107">
    <property type="component" value="Unassembled WGS sequence"/>
</dbReference>
<dbReference type="InterPro" id="IPR027417">
    <property type="entry name" value="P-loop_NTPase"/>
</dbReference>
<dbReference type="SMART" id="SM00487">
    <property type="entry name" value="DEXDc"/>
    <property type="match status" value="1"/>
</dbReference>
<evidence type="ECO:0000256" key="8">
    <source>
        <dbReference type="SAM" id="MobiDB-lite"/>
    </source>
</evidence>
<evidence type="ECO:0000259" key="11">
    <source>
        <dbReference type="PROSITE" id="PS51195"/>
    </source>
</evidence>
<feature type="compositionally biased region" description="Basic and acidic residues" evidence="8">
    <location>
        <begin position="130"/>
        <end position="147"/>
    </location>
</feature>
<dbReference type="CDD" id="cd17946">
    <property type="entry name" value="DEADc_DDX24"/>
    <property type="match status" value="1"/>
</dbReference>
<feature type="non-terminal residue" evidence="12">
    <location>
        <position position="753"/>
    </location>
</feature>
<keyword evidence="1 7" id="KW-0547">Nucleotide-binding</keyword>
<organism evidence="12 13">
    <name type="scientific">Pristionchus mayeri</name>
    <dbReference type="NCBI Taxonomy" id="1317129"/>
    <lineage>
        <taxon>Eukaryota</taxon>
        <taxon>Metazoa</taxon>
        <taxon>Ecdysozoa</taxon>
        <taxon>Nematoda</taxon>
        <taxon>Chromadorea</taxon>
        <taxon>Rhabditida</taxon>
        <taxon>Rhabditina</taxon>
        <taxon>Diplogasteromorpha</taxon>
        <taxon>Diplogasteroidea</taxon>
        <taxon>Neodiplogasteridae</taxon>
        <taxon>Pristionchus</taxon>
    </lineage>
</organism>
<name>A0AAN4ZHZ8_9BILA</name>
<dbReference type="GO" id="GO:0003724">
    <property type="term" value="F:RNA helicase activity"/>
    <property type="evidence" value="ECO:0007669"/>
    <property type="project" value="UniProtKB-EC"/>
</dbReference>
<dbReference type="InterPro" id="IPR011545">
    <property type="entry name" value="DEAD/DEAH_box_helicase_dom"/>
</dbReference>
<evidence type="ECO:0000259" key="10">
    <source>
        <dbReference type="PROSITE" id="PS51194"/>
    </source>
</evidence>
<comment type="caution">
    <text evidence="12">The sequence shown here is derived from an EMBL/GenBank/DDBJ whole genome shotgun (WGS) entry which is preliminary data.</text>
</comment>
<dbReference type="InterPro" id="IPR014001">
    <property type="entry name" value="Helicase_ATP-bd"/>
</dbReference>
<dbReference type="Pfam" id="PF00270">
    <property type="entry name" value="DEAD"/>
    <property type="match status" value="1"/>
</dbReference>
<dbReference type="AlphaFoldDB" id="A0AAN4ZHZ8"/>
<evidence type="ECO:0000313" key="13">
    <source>
        <dbReference type="Proteomes" id="UP001328107"/>
    </source>
</evidence>
<comment type="catalytic activity">
    <reaction evidence="7">
        <text>ATP + H2O = ADP + phosphate + H(+)</text>
        <dbReference type="Rhea" id="RHEA:13065"/>
        <dbReference type="ChEBI" id="CHEBI:15377"/>
        <dbReference type="ChEBI" id="CHEBI:15378"/>
        <dbReference type="ChEBI" id="CHEBI:30616"/>
        <dbReference type="ChEBI" id="CHEBI:43474"/>
        <dbReference type="ChEBI" id="CHEBI:456216"/>
        <dbReference type="EC" id="3.6.4.13"/>
    </reaction>
</comment>
<keyword evidence="5 7" id="KW-0694">RNA-binding</keyword>
<dbReference type="Gene3D" id="3.40.50.300">
    <property type="entry name" value="P-loop containing nucleotide triphosphate hydrolases"/>
    <property type="match status" value="2"/>
</dbReference>
<evidence type="ECO:0000256" key="6">
    <source>
        <dbReference type="PROSITE-ProRule" id="PRU00552"/>
    </source>
</evidence>
<evidence type="ECO:0000259" key="9">
    <source>
        <dbReference type="PROSITE" id="PS51192"/>
    </source>
</evidence>
<keyword evidence="4 7" id="KW-0067">ATP-binding</keyword>
<feature type="compositionally biased region" description="Basic residues" evidence="8">
    <location>
        <begin position="148"/>
        <end position="166"/>
    </location>
</feature>
<dbReference type="Pfam" id="PF00271">
    <property type="entry name" value="Helicase_C"/>
    <property type="match status" value="1"/>
</dbReference>
<evidence type="ECO:0000256" key="4">
    <source>
        <dbReference type="ARBA" id="ARBA00022840"/>
    </source>
</evidence>
<dbReference type="SMART" id="SM00490">
    <property type="entry name" value="HELICc"/>
    <property type="match status" value="1"/>
</dbReference>
<accession>A0AAN4ZHZ8</accession>
<dbReference type="InterPro" id="IPR001650">
    <property type="entry name" value="Helicase_C-like"/>
</dbReference>
<proteinExistence type="inferred from homology"/>
<dbReference type="PANTHER" id="PTHR24031">
    <property type="entry name" value="RNA HELICASE"/>
    <property type="match status" value="1"/>
</dbReference>
<evidence type="ECO:0000256" key="5">
    <source>
        <dbReference type="ARBA" id="ARBA00022884"/>
    </source>
</evidence>
<feature type="domain" description="DEAD-box RNA helicase Q" evidence="11">
    <location>
        <begin position="199"/>
        <end position="227"/>
    </location>
</feature>
<dbReference type="GO" id="GO:0003723">
    <property type="term" value="F:RNA binding"/>
    <property type="evidence" value="ECO:0007669"/>
    <property type="project" value="UniProtKB-UniRule"/>
</dbReference>
<evidence type="ECO:0000256" key="1">
    <source>
        <dbReference type="ARBA" id="ARBA00022741"/>
    </source>
</evidence>
<keyword evidence="3 7" id="KW-0347">Helicase</keyword>
<dbReference type="PROSITE" id="PS51195">
    <property type="entry name" value="Q_MOTIF"/>
    <property type="match status" value="1"/>
</dbReference>
<feature type="non-terminal residue" evidence="12">
    <location>
        <position position="1"/>
    </location>
</feature>
<keyword evidence="2 7" id="KW-0378">Hydrolase</keyword>
<feature type="region of interest" description="Disordered" evidence="8">
    <location>
        <begin position="39"/>
        <end position="196"/>
    </location>
</feature>
<evidence type="ECO:0000313" key="12">
    <source>
        <dbReference type="EMBL" id="GMR41677.1"/>
    </source>
</evidence>
<feature type="domain" description="Helicase ATP-binding" evidence="9">
    <location>
        <begin position="231"/>
        <end position="399"/>
    </location>
</feature>
<reference evidence="13" key="1">
    <citation type="submission" date="2022-10" db="EMBL/GenBank/DDBJ databases">
        <title>Genome assembly of Pristionchus species.</title>
        <authorList>
            <person name="Yoshida K."/>
            <person name="Sommer R.J."/>
        </authorList>
    </citation>
    <scope>NUCLEOTIDE SEQUENCE [LARGE SCALE GENOMIC DNA]</scope>
    <source>
        <strain evidence="13">RS5460</strain>
    </source>
</reference>